<protein>
    <recommendedName>
        <fullName evidence="3">NmrA-like domain-containing protein</fullName>
    </recommendedName>
</protein>
<organism evidence="4 5">
    <name type="scientific">Elaphomyces granulatus</name>
    <dbReference type="NCBI Taxonomy" id="519963"/>
    <lineage>
        <taxon>Eukaryota</taxon>
        <taxon>Fungi</taxon>
        <taxon>Dikarya</taxon>
        <taxon>Ascomycota</taxon>
        <taxon>Pezizomycotina</taxon>
        <taxon>Eurotiomycetes</taxon>
        <taxon>Eurotiomycetidae</taxon>
        <taxon>Eurotiales</taxon>
        <taxon>Elaphomycetaceae</taxon>
        <taxon>Elaphomyces</taxon>
    </lineage>
</organism>
<dbReference type="InterPro" id="IPR008030">
    <property type="entry name" value="NmrA-like"/>
</dbReference>
<proteinExistence type="predicted"/>
<dbReference type="InterPro" id="IPR036291">
    <property type="entry name" value="NAD(P)-bd_dom_sf"/>
</dbReference>
<name>A0A232LRP5_9EURO</name>
<dbReference type="OrthoDB" id="419598at2759"/>
<evidence type="ECO:0000256" key="2">
    <source>
        <dbReference type="ARBA" id="ARBA00023002"/>
    </source>
</evidence>
<dbReference type="PANTHER" id="PTHR47706:SF7">
    <property type="entry name" value="CIPA-LIKE, PUTATIVE (AFU_ORTHOLOGUE AFUA_1G01630)-RELATED"/>
    <property type="match status" value="1"/>
</dbReference>
<comment type="caution">
    <text evidence="4">The sequence shown here is derived from an EMBL/GenBank/DDBJ whole genome shotgun (WGS) entry which is preliminary data.</text>
</comment>
<sequence length="381" mass="42579">RLSSNINRLRIVSHFSGPSHFTLQLPVFHFQGSRYHQYTMAQEYASKQPSGFQNYIKNVAIVGGGGQSGKFTTEALLKAGKFQVTAITRVGSKSKLPDGVIAKEVNYESHESLVEGLKGQDCLVITLSVASPPETQNNLVKAAAEAKVPWVLPNEWGGDSSNKETVKDTLIGLRKQVERDYIESLGGISWIGVACSFWYEYSLAAGPQNYGFDIKNQRAIFFDEGTARLNTTTWPQVGRAVANLLSLKVLPEDENDQSVVLSQWRNKFVRVSSFNVNQKEMFESLKRVTGTNDSDWKINYESSKERHVSGKAEMQKGNRLGFVKMLYSRTFYADEPNNFQASGGDDNEKLGLPTEELDEATNVAVQMEKDGYFEQMRSSNH</sequence>
<feature type="domain" description="NmrA-like" evidence="3">
    <location>
        <begin position="57"/>
        <end position="186"/>
    </location>
</feature>
<dbReference type="AlphaFoldDB" id="A0A232LRP5"/>
<reference evidence="4 5" key="1">
    <citation type="journal article" date="2015" name="Environ. Microbiol.">
        <title>Metagenome sequence of Elaphomyces granulatus from sporocarp tissue reveals Ascomycota ectomycorrhizal fingerprints of genome expansion and a Proteobacteria-rich microbiome.</title>
        <authorList>
            <person name="Quandt C.A."/>
            <person name="Kohler A."/>
            <person name="Hesse C.N."/>
            <person name="Sharpton T.J."/>
            <person name="Martin F."/>
            <person name="Spatafora J.W."/>
        </authorList>
    </citation>
    <scope>NUCLEOTIDE SEQUENCE [LARGE SCALE GENOMIC DNA]</scope>
    <source>
        <strain evidence="4 5">OSC145934</strain>
    </source>
</reference>
<feature type="non-terminal residue" evidence="4">
    <location>
        <position position="1"/>
    </location>
</feature>
<dbReference type="Proteomes" id="UP000243515">
    <property type="component" value="Unassembled WGS sequence"/>
</dbReference>
<keyword evidence="2" id="KW-0560">Oxidoreductase</keyword>
<dbReference type="Gene3D" id="3.40.50.720">
    <property type="entry name" value="NAD(P)-binding Rossmann-like Domain"/>
    <property type="match status" value="1"/>
</dbReference>
<dbReference type="EMBL" id="NPHW01005389">
    <property type="protein sequence ID" value="OXV06809.1"/>
    <property type="molecule type" value="Genomic_DNA"/>
</dbReference>
<dbReference type="GO" id="GO:0016491">
    <property type="term" value="F:oxidoreductase activity"/>
    <property type="evidence" value="ECO:0007669"/>
    <property type="project" value="UniProtKB-KW"/>
</dbReference>
<evidence type="ECO:0000259" key="3">
    <source>
        <dbReference type="Pfam" id="PF05368"/>
    </source>
</evidence>
<evidence type="ECO:0000313" key="5">
    <source>
        <dbReference type="Proteomes" id="UP000243515"/>
    </source>
</evidence>
<keyword evidence="5" id="KW-1185">Reference proteome</keyword>
<evidence type="ECO:0000256" key="1">
    <source>
        <dbReference type="ARBA" id="ARBA00022857"/>
    </source>
</evidence>
<evidence type="ECO:0000313" key="4">
    <source>
        <dbReference type="EMBL" id="OXV06809.1"/>
    </source>
</evidence>
<dbReference type="Gene3D" id="3.90.25.10">
    <property type="entry name" value="UDP-galactose 4-epimerase, domain 1"/>
    <property type="match status" value="1"/>
</dbReference>
<dbReference type="InterPro" id="IPR051609">
    <property type="entry name" value="NmrA/Isoflavone_reductase-like"/>
</dbReference>
<dbReference type="InterPro" id="IPR045312">
    <property type="entry name" value="PCBER-like"/>
</dbReference>
<dbReference type="CDD" id="cd05259">
    <property type="entry name" value="PCBER_SDR_a"/>
    <property type="match status" value="1"/>
</dbReference>
<gene>
    <name evidence="4" type="ORF">Egran_05424</name>
</gene>
<dbReference type="SUPFAM" id="SSF51735">
    <property type="entry name" value="NAD(P)-binding Rossmann-fold domains"/>
    <property type="match status" value="1"/>
</dbReference>
<accession>A0A232LRP5</accession>
<dbReference type="PANTHER" id="PTHR47706">
    <property type="entry name" value="NMRA-LIKE FAMILY PROTEIN"/>
    <property type="match status" value="1"/>
</dbReference>
<keyword evidence="1" id="KW-0521">NADP</keyword>
<dbReference type="Pfam" id="PF05368">
    <property type="entry name" value="NmrA"/>
    <property type="match status" value="1"/>
</dbReference>